<comment type="caution">
    <text evidence="1">The sequence shown here is derived from an EMBL/GenBank/DDBJ whole genome shotgun (WGS) entry which is preliminary data.</text>
</comment>
<organism evidence="1 2">
    <name type="scientific">Karstenula rhodostoma CBS 690.94</name>
    <dbReference type="NCBI Taxonomy" id="1392251"/>
    <lineage>
        <taxon>Eukaryota</taxon>
        <taxon>Fungi</taxon>
        <taxon>Dikarya</taxon>
        <taxon>Ascomycota</taxon>
        <taxon>Pezizomycotina</taxon>
        <taxon>Dothideomycetes</taxon>
        <taxon>Pleosporomycetidae</taxon>
        <taxon>Pleosporales</taxon>
        <taxon>Massarineae</taxon>
        <taxon>Didymosphaeriaceae</taxon>
        <taxon>Karstenula</taxon>
    </lineage>
</organism>
<accession>A0A9P4PVM3</accession>
<keyword evidence="2" id="KW-1185">Reference proteome</keyword>
<reference evidence="1" key="1">
    <citation type="journal article" date="2020" name="Stud. Mycol.">
        <title>101 Dothideomycetes genomes: a test case for predicting lifestyles and emergence of pathogens.</title>
        <authorList>
            <person name="Haridas S."/>
            <person name="Albert R."/>
            <person name="Binder M."/>
            <person name="Bloem J."/>
            <person name="Labutti K."/>
            <person name="Salamov A."/>
            <person name="Andreopoulos B."/>
            <person name="Baker S."/>
            <person name="Barry K."/>
            <person name="Bills G."/>
            <person name="Bluhm B."/>
            <person name="Cannon C."/>
            <person name="Castanera R."/>
            <person name="Culley D."/>
            <person name="Daum C."/>
            <person name="Ezra D."/>
            <person name="Gonzalez J."/>
            <person name="Henrissat B."/>
            <person name="Kuo A."/>
            <person name="Liang C."/>
            <person name="Lipzen A."/>
            <person name="Lutzoni F."/>
            <person name="Magnuson J."/>
            <person name="Mondo S."/>
            <person name="Nolan M."/>
            <person name="Ohm R."/>
            <person name="Pangilinan J."/>
            <person name="Park H.-J."/>
            <person name="Ramirez L."/>
            <person name="Alfaro M."/>
            <person name="Sun H."/>
            <person name="Tritt A."/>
            <person name="Yoshinaga Y."/>
            <person name="Zwiers L.-H."/>
            <person name="Turgeon B."/>
            <person name="Goodwin S."/>
            <person name="Spatafora J."/>
            <person name="Crous P."/>
            <person name="Grigoriev I."/>
        </authorList>
    </citation>
    <scope>NUCLEOTIDE SEQUENCE</scope>
    <source>
        <strain evidence="1">CBS 690.94</strain>
    </source>
</reference>
<proteinExistence type="predicted"/>
<evidence type="ECO:0000313" key="2">
    <source>
        <dbReference type="Proteomes" id="UP000799764"/>
    </source>
</evidence>
<protein>
    <submittedName>
        <fullName evidence="1">Uncharacterized protein</fullName>
    </submittedName>
</protein>
<gene>
    <name evidence="1" type="ORF">P171DRAFT_196402</name>
</gene>
<name>A0A9P4PVM3_9PLEO</name>
<sequence length="210" mass="23203">MLLWILPSCAQHVKVVPGLAVLNHGAQERYVCKLVIRYLPDAHMAQAVIFEAELDPGLLSKGAPALRSTGSHDPGRACAAVARCSSILQVLMSRVSSVFCCCRSRLERRPGAETSTRRRSVGVEKVMLAWGARGSFAVSSPALRVTKGLVWLWLSIVAFGQRAIGEDRRGRRCSTRRCGCRCIRSRNHRRRSEQSAKWQEVVLPVGRGAR</sequence>
<dbReference type="Proteomes" id="UP000799764">
    <property type="component" value="Unassembled WGS sequence"/>
</dbReference>
<dbReference type="AlphaFoldDB" id="A0A9P4PVM3"/>
<evidence type="ECO:0000313" key="1">
    <source>
        <dbReference type="EMBL" id="KAF2449606.1"/>
    </source>
</evidence>
<dbReference type="EMBL" id="MU001494">
    <property type="protein sequence ID" value="KAF2449606.1"/>
    <property type="molecule type" value="Genomic_DNA"/>
</dbReference>